<dbReference type="PROSITE" id="PS00518">
    <property type="entry name" value="ZF_RING_1"/>
    <property type="match status" value="1"/>
</dbReference>
<dbReference type="SUPFAM" id="SSF57845">
    <property type="entry name" value="B-box zinc-binding domain"/>
    <property type="match status" value="1"/>
</dbReference>
<dbReference type="SMART" id="SM00184">
    <property type="entry name" value="RING"/>
    <property type="match status" value="1"/>
</dbReference>
<dbReference type="InterPro" id="IPR043136">
    <property type="entry name" value="B30.2/SPRY_sf"/>
</dbReference>
<dbReference type="SMART" id="SM00589">
    <property type="entry name" value="PRY"/>
    <property type="match status" value="1"/>
</dbReference>
<dbReference type="InterPro" id="IPR027370">
    <property type="entry name" value="Znf-RING_euk"/>
</dbReference>
<dbReference type="PANTHER" id="PTHR25465:SF32">
    <property type="entry name" value="BLOODTHIRSTY-RELATED GENE FAMILY, MEMBER 16 ISOFORM X1-RELATED"/>
    <property type="match status" value="1"/>
</dbReference>
<dbReference type="SUPFAM" id="SSF57850">
    <property type="entry name" value="RING/U-box"/>
    <property type="match status" value="1"/>
</dbReference>
<evidence type="ECO:0000259" key="9">
    <source>
        <dbReference type="PROSITE" id="PS50119"/>
    </source>
</evidence>
<evidence type="ECO:0000256" key="5">
    <source>
        <dbReference type="ARBA" id="ARBA00022859"/>
    </source>
</evidence>
<keyword evidence="7" id="KW-0175">Coiled coil</keyword>
<feature type="domain" description="RING-type" evidence="8">
    <location>
        <begin position="15"/>
        <end position="55"/>
    </location>
</feature>
<dbReference type="InterPro" id="IPR013320">
    <property type="entry name" value="ConA-like_dom_sf"/>
</dbReference>
<dbReference type="InterPro" id="IPR013083">
    <property type="entry name" value="Znf_RING/FYVE/PHD"/>
</dbReference>
<sequence length="613" mass="70108">MASAMNIPCEEQFRCSICLDVFTEPVSTPCGHNYCKTCITDYWASKNLTQCPLCQKKFRKRPELQVNTEFRDMVEHFNKMRVTGEYDILAKPGEVPCDICCGLKLKAQKTCLVCLTSFCQHHLEPHQRVTTLKKHQLIDPVSNLQDRVCQKHDKMFELFCQEDQMCVCFVCLKDDHATHKAVPLEHASRQRKAELVNLTSEIKAMENVKSRSIEIFECSIKQGKEDSEKQIAEIAEVFNALVVSLQRRVPELNELVQEKLQKAAERQAKDYVTQLEQEVSELRRKRDELEQLLQTEDHLHLLQSYQPLSSPAHTRVQVDRPSHLTSPFRPDIPEISQQTYVEMVKKAVGQMEKILSNEMEMLIHEVRLSDGCEATAQLYAAEKPMTDEFIREVSNPPRDELLMIQQCDAVDVTLDPYTANSKLAVSEDGKQVRYHKGGLFFPILFRRGFEFNPFVLGKDGFSSGRFYYEVRVSRNIGYVLGVAKESISREGYTCPVPENGCWTFTKTTNQFKEEYLGHFLEPPLKLKQGPQTVGVFVDYEKGEVSFYDVDTRTLIYSYTGCAFSETTTSLKSFLYSMTGTPLSNRPKLYPVLGISGGDDILEITPVRCNTSHV</sequence>
<dbReference type="InterPro" id="IPR000315">
    <property type="entry name" value="Znf_B-box"/>
</dbReference>
<evidence type="ECO:0000259" key="10">
    <source>
        <dbReference type="PROSITE" id="PS50188"/>
    </source>
</evidence>
<feature type="domain" description="B box-type" evidence="9">
    <location>
        <begin position="144"/>
        <end position="184"/>
    </location>
</feature>
<dbReference type="Pfam" id="PF00622">
    <property type="entry name" value="SPRY"/>
    <property type="match status" value="1"/>
</dbReference>
<gene>
    <name evidence="11" type="ORF">D5F01_LYC20404</name>
</gene>
<dbReference type="InterPro" id="IPR017907">
    <property type="entry name" value="Znf_RING_CS"/>
</dbReference>
<dbReference type="CDD" id="cd19769">
    <property type="entry name" value="Bbox2_TRIM16-like"/>
    <property type="match status" value="1"/>
</dbReference>
<dbReference type="SMART" id="SM00336">
    <property type="entry name" value="BBOX"/>
    <property type="match status" value="1"/>
</dbReference>
<dbReference type="Pfam" id="PF13445">
    <property type="entry name" value="zf-RING_UBOX"/>
    <property type="match status" value="1"/>
</dbReference>
<evidence type="ECO:0000256" key="3">
    <source>
        <dbReference type="ARBA" id="ARBA00022771"/>
    </source>
</evidence>
<keyword evidence="1" id="KW-0399">Innate immunity</keyword>
<dbReference type="GO" id="GO:0045087">
    <property type="term" value="P:innate immune response"/>
    <property type="evidence" value="ECO:0007669"/>
    <property type="project" value="UniProtKB-KW"/>
</dbReference>
<evidence type="ECO:0000256" key="2">
    <source>
        <dbReference type="ARBA" id="ARBA00022723"/>
    </source>
</evidence>
<protein>
    <submittedName>
        <fullName evidence="11">E3 ubiquitin/ISG15 ligase TRIM25</fullName>
    </submittedName>
</protein>
<dbReference type="Pfam" id="PF25600">
    <property type="entry name" value="TRIM_CC"/>
    <property type="match status" value="1"/>
</dbReference>
<proteinExistence type="predicted"/>
<keyword evidence="2" id="KW-0479">Metal-binding</keyword>
<keyword evidence="11" id="KW-0436">Ligase</keyword>
<dbReference type="SMART" id="SM00449">
    <property type="entry name" value="SPRY"/>
    <property type="match status" value="1"/>
</dbReference>
<dbReference type="Gene3D" id="4.10.830.40">
    <property type="match status" value="1"/>
</dbReference>
<dbReference type="InterPro" id="IPR001841">
    <property type="entry name" value="Znf_RING"/>
</dbReference>
<evidence type="ECO:0000256" key="7">
    <source>
        <dbReference type="SAM" id="Coils"/>
    </source>
</evidence>
<comment type="caution">
    <text evidence="11">The sequence shown here is derived from an EMBL/GenBank/DDBJ whole genome shotgun (WGS) entry which is preliminary data.</text>
</comment>
<evidence type="ECO:0000259" key="8">
    <source>
        <dbReference type="PROSITE" id="PS50089"/>
    </source>
</evidence>
<evidence type="ECO:0000313" key="12">
    <source>
        <dbReference type="Proteomes" id="UP000424527"/>
    </source>
</evidence>
<evidence type="ECO:0000256" key="4">
    <source>
        <dbReference type="ARBA" id="ARBA00022833"/>
    </source>
</evidence>
<dbReference type="InterPro" id="IPR058030">
    <property type="entry name" value="TRIM8/14/16/25/29/45/65_CC"/>
</dbReference>
<dbReference type="InterPro" id="IPR051051">
    <property type="entry name" value="E3_ubiq-ligase_TRIM/RNF"/>
</dbReference>
<dbReference type="Proteomes" id="UP000424527">
    <property type="component" value="Unassembled WGS sequence"/>
</dbReference>
<dbReference type="InterPro" id="IPR003879">
    <property type="entry name" value="Butyrophylin_SPRY"/>
</dbReference>
<reference evidence="11 12" key="1">
    <citation type="submission" date="2019-07" db="EMBL/GenBank/DDBJ databases">
        <title>Chromosome genome assembly for large yellow croaker.</title>
        <authorList>
            <person name="Xiao S."/>
        </authorList>
    </citation>
    <scope>NUCLEOTIDE SEQUENCE [LARGE SCALE GENOMIC DNA]</scope>
    <source>
        <strain evidence="11">JMULYC20181020</strain>
        <tissue evidence="11">Muscle</tissue>
    </source>
</reference>
<dbReference type="GO" id="GO:0008270">
    <property type="term" value="F:zinc ion binding"/>
    <property type="evidence" value="ECO:0007669"/>
    <property type="project" value="UniProtKB-KW"/>
</dbReference>
<dbReference type="GO" id="GO:0016874">
    <property type="term" value="F:ligase activity"/>
    <property type="evidence" value="ECO:0007669"/>
    <property type="project" value="UniProtKB-KW"/>
</dbReference>
<dbReference type="Pfam" id="PF13765">
    <property type="entry name" value="PRY"/>
    <property type="match status" value="1"/>
</dbReference>
<dbReference type="InterPro" id="IPR001870">
    <property type="entry name" value="B30.2/SPRY"/>
</dbReference>
<dbReference type="PROSITE" id="PS50089">
    <property type="entry name" value="ZF_RING_2"/>
    <property type="match status" value="1"/>
</dbReference>
<organism evidence="11 12">
    <name type="scientific">Larimichthys crocea</name>
    <name type="common">Large yellow croaker</name>
    <name type="synonym">Pseudosciaena crocea</name>
    <dbReference type="NCBI Taxonomy" id="215358"/>
    <lineage>
        <taxon>Eukaryota</taxon>
        <taxon>Metazoa</taxon>
        <taxon>Chordata</taxon>
        <taxon>Craniata</taxon>
        <taxon>Vertebrata</taxon>
        <taxon>Euteleostomi</taxon>
        <taxon>Actinopterygii</taxon>
        <taxon>Neopterygii</taxon>
        <taxon>Teleostei</taxon>
        <taxon>Neoteleostei</taxon>
        <taxon>Acanthomorphata</taxon>
        <taxon>Eupercaria</taxon>
        <taxon>Sciaenidae</taxon>
        <taxon>Larimichthys</taxon>
    </lineage>
</organism>
<dbReference type="PANTHER" id="PTHR25465">
    <property type="entry name" value="B-BOX DOMAIN CONTAINING"/>
    <property type="match status" value="1"/>
</dbReference>
<evidence type="ECO:0000256" key="6">
    <source>
        <dbReference type="PROSITE-ProRule" id="PRU00024"/>
    </source>
</evidence>
<dbReference type="PRINTS" id="PR01407">
    <property type="entry name" value="BUTYPHLNCDUF"/>
</dbReference>
<dbReference type="Gene3D" id="3.30.40.10">
    <property type="entry name" value="Zinc/RING finger domain, C3HC4 (zinc finger)"/>
    <property type="match status" value="1"/>
</dbReference>
<keyword evidence="3 6" id="KW-0863">Zinc-finger</keyword>
<feature type="domain" description="B30.2/SPRY" evidence="10">
    <location>
        <begin position="392"/>
        <end position="610"/>
    </location>
</feature>
<dbReference type="AlphaFoldDB" id="A0A6G0HQB3"/>
<name>A0A6G0HQB3_LARCR</name>
<dbReference type="EMBL" id="REGW02000020">
    <property type="protein sequence ID" value="KAE8281419.1"/>
    <property type="molecule type" value="Genomic_DNA"/>
</dbReference>
<evidence type="ECO:0000313" key="11">
    <source>
        <dbReference type="EMBL" id="KAE8281419.1"/>
    </source>
</evidence>
<dbReference type="Pfam" id="PF00643">
    <property type="entry name" value="zf-B_box"/>
    <property type="match status" value="1"/>
</dbReference>
<feature type="coiled-coil region" evidence="7">
    <location>
        <begin position="265"/>
        <end position="299"/>
    </location>
</feature>
<keyword evidence="4" id="KW-0862">Zinc</keyword>
<dbReference type="Gene3D" id="2.60.120.920">
    <property type="match status" value="1"/>
</dbReference>
<keyword evidence="5" id="KW-0391">Immunity</keyword>
<evidence type="ECO:0000256" key="1">
    <source>
        <dbReference type="ARBA" id="ARBA00022588"/>
    </source>
</evidence>
<dbReference type="PROSITE" id="PS50119">
    <property type="entry name" value="ZF_BBOX"/>
    <property type="match status" value="1"/>
</dbReference>
<dbReference type="Gene3D" id="3.30.160.60">
    <property type="entry name" value="Classic Zinc Finger"/>
    <property type="match status" value="1"/>
</dbReference>
<dbReference type="SUPFAM" id="SSF49899">
    <property type="entry name" value="Concanavalin A-like lectins/glucanases"/>
    <property type="match status" value="1"/>
</dbReference>
<dbReference type="PROSITE" id="PS50188">
    <property type="entry name" value="B302_SPRY"/>
    <property type="match status" value="1"/>
</dbReference>
<keyword evidence="12" id="KW-1185">Reference proteome</keyword>
<dbReference type="InterPro" id="IPR003877">
    <property type="entry name" value="SPRY_dom"/>
</dbReference>
<dbReference type="InterPro" id="IPR006574">
    <property type="entry name" value="PRY"/>
</dbReference>
<dbReference type="GO" id="GO:0005737">
    <property type="term" value="C:cytoplasm"/>
    <property type="evidence" value="ECO:0007669"/>
    <property type="project" value="UniProtKB-ARBA"/>
</dbReference>
<accession>A0A6G0HQB3</accession>